<dbReference type="Gene3D" id="2.30.42.10">
    <property type="match status" value="2"/>
</dbReference>
<proteinExistence type="inferred from homology"/>
<keyword evidence="8" id="KW-0677">Repeat</keyword>
<dbReference type="PANTHER" id="PTHR22939:SF130">
    <property type="entry name" value="PERIPLASMIC SERINE ENDOPROTEASE DEGP-LIKE-RELATED"/>
    <property type="match status" value="1"/>
</dbReference>
<evidence type="ECO:0000256" key="16">
    <source>
        <dbReference type="SAM" id="MobiDB-lite"/>
    </source>
</evidence>
<evidence type="ECO:0000256" key="12">
    <source>
        <dbReference type="ARBA" id="ARBA00023016"/>
    </source>
</evidence>
<comment type="catalytic activity">
    <reaction evidence="1">
        <text>Acts on substrates that are at least partially unfolded. The cleavage site P1 residue is normally between a pair of hydrophobic residues, such as Val-|-Val.</text>
        <dbReference type="EC" id="3.4.21.107"/>
    </reaction>
</comment>
<gene>
    <name evidence="18" type="ORF">A2149_06490</name>
</gene>
<protein>
    <recommendedName>
        <fullName evidence="5">Probable periplasmic serine endoprotease DegP-like</fullName>
        <ecNumber evidence="4">3.4.21.107</ecNumber>
    </recommendedName>
    <alternativeName>
        <fullName evidence="13">Protease Do</fullName>
    </alternativeName>
</protein>
<reference evidence="18 19" key="1">
    <citation type="journal article" date="2016" name="Nat. Commun.">
        <title>Thousands of microbial genomes shed light on interconnected biogeochemical processes in an aquifer system.</title>
        <authorList>
            <person name="Anantharaman K."/>
            <person name="Brown C.T."/>
            <person name="Hug L.A."/>
            <person name="Sharon I."/>
            <person name="Castelle C.J."/>
            <person name="Probst A.J."/>
            <person name="Thomas B.C."/>
            <person name="Singh A."/>
            <person name="Wilkins M.J."/>
            <person name="Karaoz U."/>
            <person name="Brodie E.L."/>
            <person name="Williams K.H."/>
            <person name="Hubbard S.S."/>
            <person name="Banfield J.F."/>
        </authorList>
    </citation>
    <scope>NUCLEOTIDE SEQUENCE [LARGE SCALE GENOMIC DNA]</scope>
</reference>
<dbReference type="NCBIfam" id="TIGR02037">
    <property type="entry name" value="degP_htrA_DO"/>
    <property type="match status" value="1"/>
</dbReference>
<dbReference type="PRINTS" id="PR00834">
    <property type="entry name" value="PROTEASES2C"/>
</dbReference>
<dbReference type="PANTHER" id="PTHR22939">
    <property type="entry name" value="SERINE PROTEASE FAMILY S1C HTRA-RELATED"/>
    <property type="match status" value="1"/>
</dbReference>
<evidence type="ECO:0000256" key="2">
    <source>
        <dbReference type="ARBA" id="ARBA00004418"/>
    </source>
</evidence>
<accession>A0A1F7RVK2</accession>
<dbReference type="Proteomes" id="UP000178435">
    <property type="component" value="Unassembled WGS sequence"/>
</dbReference>
<evidence type="ECO:0000256" key="5">
    <source>
        <dbReference type="ARBA" id="ARBA00013958"/>
    </source>
</evidence>
<keyword evidence="10" id="KW-0378">Hydrolase</keyword>
<dbReference type="EMBL" id="MGDF01000086">
    <property type="protein sequence ID" value="OGL45599.1"/>
    <property type="molecule type" value="Genomic_DNA"/>
</dbReference>
<keyword evidence="11" id="KW-0720">Serine protease</keyword>
<dbReference type="EC" id="3.4.21.107" evidence="4"/>
<sequence>MAKKSVLFVIVLIAGLIGGIYLSSVFQLSQNTVFHGLLSKTAGKFWEEGKETVTPITPGGRPESFADLAEREKPAVVNISTTTVIKQRRGVHPFFGFEGPFGQGPQGPGQRDPFDDFFDRFFGNMPREYRQQSLGSGFIISKDGYIVTNNHVVDKADDIKVKLSNGKEYEAKVIGKDPKTDLALIKINASGLPMVVLGDSDKLRVGDWVVAIGNPFGLEETVTVGVVSAKGRVIGAGPYDDFIQTDASINPGNSGGPLFDINGNVVGINTLIIAQGQGIGFTIPINLAKEVLPQLKEKGKVRRAWLGVAVQDLTEDLAKSFNLKSAKGALVANVEKDGPAEKAGIKRGDVIVKFNGKEIENSHELSRKAASSEVGKKIDVVVIREGKEKTMEVTMGEYPSGGASFGEGETEEGEEGGKGEEADIGISVQQLTPDIAERLGAKGVKGVVISDVDPGNLAEEAGLRRGDIIKEVDRKPVDNMREFKKEMKEAKLKKGILFLIQRGETTFFVTLKKE</sequence>
<dbReference type="CDD" id="cd10839">
    <property type="entry name" value="cpPDZ1_DegP-like"/>
    <property type="match status" value="1"/>
</dbReference>
<dbReference type="InterPro" id="IPR036034">
    <property type="entry name" value="PDZ_sf"/>
</dbReference>
<evidence type="ECO:0000256" key="4">
    <source>
        <dbReference type="ARBA" id="ARBA00013035"/>
    </source>
</evidence>
<evidence type="ECO:0000256" key="14">
    <source>
        <dbReference type="PIRSR" id="PIRSR611782-1"/>
    </source>
</evidence>
<evidence type="ECO:0000256" key="10">
    <source>
        <dbReference type="ARBA" id="ARBA00022801"/>
    </source>
</evidence>
<evidence type="ECO:0000256" key="9">
    <source>
        <dbReference type="ARBA" id="ARBA00022764"/>
    </source>
</evidence>
<evidence type="ECO:0000313" key="18">
    <source>
        <dbReference type="EMBL" id="OGL45599.1"/>
    </source>
</evidence>
<feature type="active site" description="Charge relay system" evidence="14">
    <location>
        <position position="254"/>
    </location>
</feature>
<dbReference type="Pfam" id="PF13365">
    <property type="entry name" value="Trypsin_2"/>
    <property type="match status" value="1"/>
</dbReference>
<dbReference type="GO" id="GO:0006508">
    <property type="term" value="P:proteolysis"/>
    <property type="evidence" value="ECO:0007669"/>
    <property type="project" value="UniProtKB-KW"/>
</dbReference>
<comment type="caution">
    <text evidence="18">The sequence shown here is derived from an EMBL/GenBank/DDBJ whole genome shotgun (WGS) entry which is preliminary data.</text>
</comment>
<organism evidence="18 19">
    <name type="scientific">Candidatus Schekmanbacteria bacterium RBG_16_38_11</name>
    <dbReference type="NCBI Taxonomy" id="1817880"/>
    <lineage>
        <taxon>Bacteria</taxon>
        <taxon>Candidatus Schekmaniibacteriota</taxon>
    </lineage>
</organism>
<dbReference type="InterPro" id="IPR001478">
    <property type="entry name" value="PDZ"/>
</dbReference>
<feature type="binding site" evidence="15">
    <location>
        <begin position="252"/>
        <end position="254"/>
    </location>
    <ligand>
        <name>substrate</name>
    </ligand>
</feature>
<keyword evidence="9" id="KW-0574">Periplasm</keyword>
<evidence type="ECO:0000259" key="17">
    <source>
        <dbReference type="PROSITE" id="PS50106"/>
    </source>
</evidence>
<evidence type="ECO:0000256" key="6">
    <source>
        <dbReference type="ARBA" id="ARBA00022670"/>
    </source>
</evidence>
<feature type="binding site" evidence="15">
    <location>
        <position position="181"/>
    </location>
    <ligand>
        <name>substrate</name>
    </ligand>
</feature>
<feature type="domain" description="PDZ" evidence="17">
    <location>
        <begin position="290"/>
        <end position="386"/>
    </location>
</feature>
<feature type="binding site" evidence="15">
    <location>
        <begin position="270"/>
        <end position="274"/>
    </location>
    <ligand>
        <name>substrate</name>
    </ligand>
</feature>
<evidence type="ECO:0000256" key="13">
    <source>
        <dbReference type="ARBA" id="ARBA00032850"/>
    </source>
</evidence>
<dbReference type="SUPFAM" id="SSF50156">
    <property type="entry name" value="PDZ domain-like"/>
    <property type="match status" value="2"/>
</dbReference>
<dbReference type="GO" id="GO:0030313">
    <property type="term" value="C:cell envelope"/>
    <property type="evidence" value="ECO:0007669"/>
    <property type="project" value="UniProtKB-SubCell"/>
</dbReference>
<dbReference type="SMART" id="SM00228">
    <property type="entry name" value="PDZ"/>
    <property type="match status" value="2"/>
</dbReference>
<dbReference type="FunFam" id="2.40.10.120:FF:000007">
    <property type="entry name" value="Periplasmic serine endoprotease DegP-like"/>
    <property type="match status" value="1"/>
</dbReference>
<name>A0A1F7RVK2_9BACT</name>
<evidence type="ECO:0000256" key="3">
    <source>
        <dbReference type="ARBA" id="ARBA00010541"/>
    </source>
</evidence>
<evidence type="ECO:0000313" key="19">
    <source>
        <dbReference type="Proteomes" id="UP000178435"/>
    </source>
</evidence>
<dbReference type="SUPFAM" id="SSF50494">
    <property type="entry name" value="Trypsin-like serine proteases"/>
    <property type="match status" value="1"/>
</dbReference>
<evidence type="ECO:0000256" key="1">
    <source>
        <dbReference type="ARBA" id="ARBA00001772"/>
    </source>
</evidence>
<dbReference type="PROSITE" id="PS50106">
    <property type="entry name" value="PDZ"/>
    <property type="match status" value="2"/>
</dbReference>
<keyword evidence="12" id="KW-0346">Stress response</keyword>
<dbReference type="Pfam" id="PF13180">
    <property type="entry name" value="PDZ_2"/>
    <property type="match status" value="2"/>
</dbReference>
<dbReference type="InterPro" id="IPR043504">
    <property type="entry name" value="Peptidase_S1_PA_chymotrypsin"/>
</dbReference>
<dbReference type="InterPro" id="IPR001940">
    <property type="entry name" value="Peptidase_S1C"/>
</dbReference>
<evidence type="ECO:0000256" key="8">
    <source>
        <dbReference type="ARBA" id="ARBA00022737"/>
    </source>
</evidence>
<evidence type="ECO:0000256" key="15">
    <source>
        <dbReference type="PIRSR" id="PIRSR611782-2"/>
    </source>
</evidence>
<comment type="similarity">
    <text evidence="3">Belongs to the peptidase S1C family.</text>
</comment>
<keyword evidence="7" id="KW-0732">Signal</keyword>
<comment type="subcellular location">
    <subcellularLocation>
        <location evidence="2">Periplasm</location>
    </subcellularLocation>
</comment>
<dbReference type="Gene3D" id="2.40.10.10">
    <property type="entry name" value="Trypsin-like serine proteases"/>
    <property type="match status" value="2"/>
</dbReference>
<dbReference type="InterPro" id="IPR009003">
    <property type="entry name" value="Peptidase_S1_PA"/>
</dbReference>
<feature type="domain" description="PDZ" evidence="17">
    <location>
        <begin position="418"/>
        <end position="480"/>
    </location>
</feature>
<feature type="active site" description="Charge relay system" evidence="14">
    <location>
        <position position="151"/>
    </location>
</feature>
<feature type="binding site" evidence="15">
    <location>
        <position position="151"/>
    </location>
    <ligand>
        <name>substrate</name>
    </ligand>
</feature>
<dbReference type="InterPro" id="IPR011782">
    <property type="entry name" value="Pept_S1C_Do"/>
</dbReference>
<dbReference type="GO" id="GO:0004252">
    <property type="term" value="F:serine-type endopeptidase activity"/>
    <property type="evidence" value="ECO:0007669"/>
    <property type="project" value="InterPro"/>
</dbReference>
<keyword evidence="6" id="KW-0645">Protease</keyword>
<feature type="active site" description="Charge relay system" evidence="14">
    <location>
        <position position="181"/>
    </location>
</feature>
<evidence type="ECO:0000256" key="7">
    <source>
        <dbReference type="ARBA" id="ARBA00022729"/>
    </source>
</evidence>
<feature type="region of interest" description="Disordered" evidence="16">
    <location>
        <begin position="395"/>
        <end position="419"/>
    </location>
</feature>
<evidence type="ECO:0000256" key="11">
    <source>
        <dbReference type="ARBA" id="ARBA00022825"/>
    </source>
</evidence>
<dbReference type="AlphaFoldDB" id="A0A1F7RVK2"/>